<sequence length="172" mass="18337">MCTESSEERREERAPRRMQMSTRRTADLATDIGQLGVRVIIAVSFLLAVADRLGMLGGPGDPGVSWGSWGAFREYTARLVPVPVDLLVDAAAVGATILETLLAVLLIAGFVTRLAATGAAALTLVFGLSMFVFLGPLAPFRYPVFLFTAAAVLLAGLPRHRWSLDAALRAPV</sequence>
<name>A0ABQ6V3S2_9MICO</name>
<protein>
    <submittedName>
        <fullName evidence="3">DoxX family membrane protein</fullName>
    </submittedName>
</protein>
<accession>A0ABQ6V3S2</accession>
<dbReference type="Proteomes" id="UP000478836">
    <property type="component" value="Unassembled WGS sequence"/>
</dbReference>
<reference evidence="4" key="1">
    <citation type="submission" date="2019-09" db="EMBL/GenBank/DDBJ databases">
        <title>Whole genome sequencing of Microbacterium maritypicum.</title>
        <authorList>
            <person name="Lenchi N."/>
        </authorList>
    </citation>
    <scope>NUCLEOTIDE SEQUENCE [LARGE SCALE GENOMIC DNA]</scope>
    <source>
        <strain evidence="4">G1</strain>
    </source>
</reference>
<feature type="transmembrane region" description="Helical" evidence="2">
    <location>
        <begin position="86"/>
        <end position="107"/>
    </location>
</feature>
<keyword evidence="2" id="KW-0812">Transmembrane</keyword>
<evidence type="ECO:0000256" key="2">
    <source>
        <dbReference type="SAM" id="Phobius"/>
    </source>
</evidence>
<evidence type="ECO:0000313" key="3">
    <source>
        <dbReference type="EMBL" id="KAB1862627.1"/>
    </source>
</evidence>
<dbReference type="EMBL" id="WAAO01000003">
    <property type="protein sequence ID" value="KAB1862627.1"/>
    <property type="molecule type" value="Genomic_DNA"/>
</dbReference>
<keyword evidence="2" id="KW-1133">Transmembrane helix</keyword>
<evidence type="ECO:0000256" key="1">
    <source>
        <dbReference type="SAM" id="MobiDB-lite"/>
    </source>
</evidence>
<feature type="transmembrane region" description="Helical" evidence="2">
    <location>
        <begin position="28"/>
        <end position="50"/>
    </location>
</feature>
<feature type="compositionally biased region" description="Basic and acidic residues" evidence="1">
    <location>
        <begin position="1"/>
        <end position="15"/>
    </location>
</feature>
<feature type="region of interest" description="Disordered" evidence="1">
    <location>
        <begin position="1"/>
        <end position="21"/>
    </location>
</feature>
<proteinExistence type="predicted"/>
<evidence type="ECO:0000313" key="4">
    <source>
        <dbReference type="Proteomes" id="UP000478836"/>
    </source>
</evidence>
<feature type="transmembrane region" description="Helical" evidence="2">
    <location>
        <begin position="114"/>
        <end position="134"/>
    </location>
</feature>
<keyword evidence="2" id="KW-0472">Membrane</keyword>
<keyword evidence="4" id="KW-1185">Reference proteome</keyword>
<organism evidence="3 4">
    <name type="scientific">Microbacterium algeriense</name>
    <dbReference type="NCBI Taxonomy" id="2615184"/>
    <lineage>
        <taxon>Bacteria</taxon>
        <taxon>Bacillati</taxon>
        <taxon>Actinomycetota</taxon>
        <taxon>Actinomycetes</taxon>
        <taxon>Micrococcales</taxon>
        <taxon>Microbacteriaceae</taxon>
        <taxon>Microbacterium</taxon>
    </lineage>
</organism>
<gene>
    <name evidence="3" type="ORF">F6A08_16630</name>
</gene>
<comment type="caution">
    <text evidence="3">The sequence shown here is derived from an EMBL/GenBank/DDBJ whole genome shotgun (WGS) entry which is preliminary data.</text>
</comment>